<keyword evidence="2" id="KW-1185">Reference proteome</keyword>
<dbReference type="EMBL" id="JASPKY010000372">
    <property type="protein sequence ID" value="KAK9703344.1"/>
    <property type="molecule type" value="Genomic_DNA"/>
</dbReference>
<organism evidence="1 2">
    <name type="scientific">Popillia japonica</name>
    <name type="common">Japanese beetle</name>
    <dbReference type="NCBI Taxonomy" id="7064"/>
    <lineage>
        <taxon>Eukaryota</taxon>
        <taxon>Metazoa</taxon>
        <taxon>Ecdysozoa</taxon>
        <taxon>Arthropoda</taxon>
        <taxon>Hexapoda</taxon>
        <taxon>Insecta</taxon>
        <taxon>Pterygota</taxon>
        <taxon>Neoptera</taxon>
        <taxon>Endopterygota</taxon>
        <taxon>Coleoptera</taxon>
        <taxon>Polyphaga</taxon>
        <taxon>Scarabaeiformia</taxon>
        <taxon>Scarabaeidae</taxon>
        <taxon>Rutelinae</taxon>
        <taxon>Popillia</taxon>
    </lineage>
</organism>
<comment type="caution">
    <text evidence="1">The sequence shown here is derived from an EMBL/GenBank/DDBJ whole genome shotgun (WGS) entry which is preliminary data.</text>
</comment>
<gene>
    <name evidence="1" type="ORF">QE152_g29400</name>
</gene>
<protein>
    <submittedName>
        <fullName evidence="1">Uncharacterized protein</fullName>
    </submittedName>
</protein>
<evidence type="ECO:0000313" key="1">
    <source>
        <dbReference type="EMBL" id="KAK9703344.1"/>
    </source>
</evidence>
<proteinExistence type="predicted"/>
<reference evidence="1 2" key="1">
    <citation type="journal article" date="2024" name="BMC Genomics">
        <title>De novo assembly and annotation of Popillia japonica's genome with initial clues to its potential as an invasive pest.</title>
        <authorList>
            <person name="Cucini C."/>
            <person name="Boschi S."/>
            <person name="Funari R."/>
            <person name="Cardaioli E."/>
            <person name="Iannotti N."/>
            <person name="Marturano G."/>
            <person name="Paoli F."/>
            <person name="Bruttini M."/>
            <person name="Carapelli A."/>
            <person name="Frati F."/>
            <person name="Nardi F."/>
        </authorList>
    </citation>
    <scope>NUCLEOTIDE SEQUENCE [LARGE SCALE GENOMIC DNA]</scope>
    <source>
        <strain evidence="1">DMR45628</strain>
    </source>
</reference>
<accession>A0AAW1JI91</accession>
<name>A0AAW1JI91_POPJA</name>
<evidence type="ECO:0000313" key="2">
    <source>
        <dbReference type="Proteomes" id="UP001458880"/>
    </source>
</evidence>
<dbReference type="Proteomes" id="UP001458880">
    <property type="component" value="Unassembled WGS sequence"/>
</dbReference>
<sequence length="242" mass="26521">MPLALVRSVNVNKAMYRLGDMMVGNRDAGLSGASKSVTSTVQCGKLKSNKAPGPGNIPPEILKRVAAERPDIVLGVMNFLAGKANFPAEWKKKTEAVLLTTKRKNASISFEVHTKQTFAEHVNKTTEKAEKTSKALTKLMPNIGRPRTSKRRILVSVMHFQLLYVAPVWHRVTSNMKLTRKLAGIQWLASIRICSAYRTISTRGGGVIAGLLPIELLIEERKSQYEGELSGTPVPMEDGRGG</sequence>
<dbReference type="AlphaFoldDB" id="A0AAW1JI91"/>